<dbReference type="PROSITE" id="PS50110">
    <property type="entry name" value="RESPONSE_REGULATORY"/>
    <property type="match status" value="1"/>
</dbReference>
<comment type="catalytic activity">
    <reaction evidence="1">
        <text>ATP + protein L-histidine = ADP + protein N-phospho-L-histidine.</text>
        <dbReference type="EC" id="2.7.13.3"/>
    </reaction>
</comment>
<dbReference type="InterPro" id="IPR003594">
    <property type="entry name" value="HATPase_dom"/>
</dbReference>
<evidence type="ECO:0000256" key="7">
    <source>
        <dbReference type="ARBA" id="ARBA00022840"/>
    </source>
</evidence>
<dbReference type="EC" id="2.7.13.3" evidence="2"/>
<accession>A0A2Z2NWL5</accession>
<dbReference type="InterPro" id="IPR004358">
    <property type="entry name" value="Sig_transdc_His_kin-like_C"/>
</dbReference>
<dbReference type="GO" id="GO:0000155">
    <property type="term" value="F:phosphorelay sensor kinase activity"/>
    <property type="evidence" value="ECO:0007669"/>
    <property type="project" value="InterPro"/>
</dbReference>
<dbReference type="KEGG" id="gai:IMCC3135_28850"/>
<keyword evidence="10" id="KW-0812">Transmembrane</keyword>
<dbReference type="Pfam" id="PF02518">
    <property type="entry name" value="HATPase_c"/>
    <property type="match status" value="1"/>
</dbReference>
<evidence type="ECO:0000256" key="1">
    <source>
        <dbReference type="ARBA" id="ARBA00000085"/>
    </source>
</evidence>
<dbReference type="Gene3D" id="3.40.190.10">
    <property type="entry name" value="Periplasmic binding protein-like II"/>
    <property type="match status" value="4"/>
</dbReference>
<keyword evidence="10" id="KW-0472">Membrane</keyword>
<dbReference type="PANTHER" id="PTHR43065:SF46">
    <property type="entry name" value="C4-DICARBOXYLATE TRANSPORT SENSOR PROTEIN DCTB"/>
    <property type="match status" value="1"/>
</dbReference>
<dbReference type="SMART" id="SM00448">
    <property type="entry name" value="REC"/>
    <property type="match status" value="1"/>
</dbReference>
<dbReference type="SUPFAM" id="SSF55874">
    <property type="entry name" value="ATPase domain of HSP90 chaperone/DNA topoisomerase II/histidine kinase"/>
    <property type="match status" value="1"/>
</dbReference>
<dbReference type="Gene3D" id="1.10.287.130">
    <property type="match status" value="1"/>
</dbReference>
<gene>
    <name evidence="14" type="ORF">IMCC3135_28850</name>
</gene>
<dbReference type="InterPro" id="IPR005467">
    <property type="entry name" value="His_kinase_dom"/>
</dbReference>
<evidence type="ECO:0000256" key="5">
    <source>
        <dbReference type="ARBA" id="ARBA00022741"/>
    </source>
</evidence>
<name>A0A2Z2NWL5_9GAMM</name>
<dbReference type="GO" id="GO:0005524">
    <property type="term" value="F:ATP binding"/>
    <property type="evidence" value="ECO:0007669"/>
    <property type="project" value="UniProtKB-KW"/>
</dbReference>
<evidence type="ECO:0000256" key="10">
    <source>
        <dbReference type="SAM" id="Phobius"/>
    </source>
</evidence>
<dbReference type="InterPro" id="IPR001789">
    <property type="entry name" value="Sig_transdc_resp-reg_receiver"/>
</dbReference>
<keyword evidence="15" id="KW-1185">Reference proteome</keyword>
<evidence type="ECO:0000259" key="12">
    <source>
        <dbReference type="PROSITE" id="PS50110"/>
    </source>
</evidence>
<feature type="modified residue" description="4-aspartylphosphate" evidence="9">
    <location>
        <position position="974"/>
    </location>
</feature>
<keyword evidence="5" id="KW-0547">Nucleotide-binding</keyword>
<evidence type="ECO:0000259" key="13">
    <source>
        <dbReference type="PROSITE" id="PS50112"/>
    </source>
</evidence>
<protein>
    <recommendedName>
        <fullName evidence="2">histidine kinase</fullName>
        <ecNumber evidence="2">2.7.13.3</ecNumber>
    </recommendedName>
</protein>
<dbReference type="PANTHER" id="PTHR43065">
    <property type="entry name" value="SENSOR HISTIDINE KINASE"/>
    <property type="match status" value="1"/>
</dbReference>
<evidence type="ECO:0000256" key="9">
    <source>
        <dbReference type="PROSITE-ProRule" id="PRU00169"/>
    </source>
</evidence>
<organism evidence="14 15">
    <name type="scientific">Granulosicoccus antarcticus IMCC3135</name>
    <dbReference type="NCBI Taxonomy" id="1192854"/>
    <lineage>
        <taxon>Bacteria</taxon>
        <taxon>Pseudomonadati</taxon>
        <taxon>Pseudomonadota</taxon>
        <taxon>Gammaproteobacteria</taxon>
        <taxon>Chromatiales</taxon>
        <taxon>Granulosicoccaceae</taxon>
        <taxon>Granulosicoccus</taxon>
    </lineage>
</organism>
<dbReference type="SMART" id="SM00388">
    <property type="entry name" value="HisKA"/>
    <property type="match status" value="1"/>
</dbReference>
<feature type="domain" description="PAS" evidence="13">
    <location>
        <begin position="536"/>
        <end position="572"/>
    </location>
</feature>
<keyword evidence="7" id="KW-0067">ATP-binding</keyword>
<dbReference type="OrthoDB" id="9776727at2"/>
<keyword evidence="3 9" id="KW-0597">Phosphoprotein</keyword>
<dbReference type="EMBL" id="CP018632">
    <property type="protein sequence ID" value="ASJ75822.1"/>
    <property type="molecule type" value="Genomic_DNA"/>
</dbReference>
<reference evidence="14 15" key="1">
    <citation type="submission" date="2016-12" db="EMBL/GenBank/DDBJ databases">
        <authorList>
            <person name="Song W.-J."/>
            <person name="Kurnit D.M."/>
        </authorList>
    </citation>
    <scope>NUCLEOTIDE SEQUENCE [LARGE SCALE GENOMIC DNA]</scope>
    <source>
        <strain evidence="14 15">IMCC3135</strain>
    </source>
</reference>
<evidence type="ECO:0000259" key="11">
    <source>
        <dbReference type="PROSITE" id="PS50109"/>
    </source>
</evidence>
<dbReference type="InterPro" id="IPR036890">
    <property type="entry name" value="HATPase_C_sf"/>
</dbReference>
<dbReference type="Proteomes" id="UP000250079">
    <property type="component" value="Chromosome"/>
</dbReference>
<keyword evidence="4" id="KW-0808">Transferase</keyword>
<dbReference type="Pfam" id="PF00497">
    <property type="entry name" value="SBP_bac_3"/>
    <property type="match status" value="2"/>
</dbReference>
<proteinExistence type="predicted"/>
<evidence type="ECO:0000256" key="6">
    <source>
        <dbReference type="ARBA" id="ARBA00022777"/>
    </source>
</evidence>
<dbReference type="Pfam" id="PF00072">
    <property type="entry name" value="Response_reg"/>
    <property type="match status" value="1"/>
</dbReference>
<evidence type="ECO:0000313" key="14">
    <source>
        <dbReference type="EMBL" id="ASJ75822.1"/>
    </source>
</evidence>
<feature type="domain" description="Histidine kinase" evidence="11">
    <location>
        <begin position="680"/>
        <end position="903"/>
    </location>
</feature>
<dbReference type="RefSeq" id="WP_088920674.1">
    <property type="nucleotide sequence ID" value="NZ_CP018632.1"/>
</dbReference>
<dbReference type="SMART" id="SM00062">
    <property type="entry name" value="PBPb"/>
    <property type="match status" value="2"/>
</dbReference>
<evidence type="ECO:0000256" key="2">
    <source>
        <dbReference type="ARBA" id="ARBA00012438"/>
    </source>
</evidence>
<dbReference type="PROSITE" id="PS50109">
    <property type="entry name" value="HIS_KIN"/>
    <property type="match status" value="1"/>
</dbReference>
<feature type="domain" description="Response regulatory" evidence="12">
    <location>
        <begin position="924"/>
        <end position="1040"/>
    </location>
</feature>
<keyword evidence="10" id="KW-1133">Transmembrane helix</keyword>
<dbReference type="SUPFAM" id="SSF52172">
    <property type="entry name" value="CheY-like"/>
    <property type="match status" value="1"/>
</dbReference>
<dbReference type="InterPro" id="IPR011006">
    <property type="entry name" value="CheY-like_superfamily"/>
</dbReference>
<keyword evidence="8" id="KW-0902">Two-component regulatory system</keyword>
<evidence type="ECO:0000256" key="3">
    <source>
        <dbReference type="ARBA" id="ARBA00022553"/>
    </source>
</evidence>
<dbReference type="PRINTS" id="PR00344">
    <property type="entry name" value="BCTRLSENSOR"/>
</dbReference>
<dbReference type="Gene3D" id="3.40.50.2300">
    <property type="match status" value="1"/>
</dbReference>
<feature type="transmembrane region" description="Helical" evidence="10">
    <location>
        <begin position="495"/>
        <end position="517"/>
    </location>
</feature>
<dbReference type="SMART" id="SM00387">
    <property type="entry name" value="HATPase_c"/>
    <property type="match status" value="1"/>
</dbReference>
<dbReference type="PROSITE" id="PS50112">
    <property type="entry name" value="PAS"/>
    <property type="match status" value="1"/>
</dbReference>
<dbReference type="InterPro" id="IPR003661">
    <property type="entry name" value="HisK_dim/P_dom"/>
</dbReference>
<dbReference type="SUPFAM" id="SSF53850">
    <property type="entry name" value="Periplasmic binding protein-like II"/>
    <property type="match status" value="2"/>
</dbReference>
<dbReference type="CDD" id="cd00082">
    <property type="entry name" value="HisKA"/>
    <property type="match status" value="1"/>
</dbReference>
<evidence type="ECO:0000256" key="4">
    <source>
        <dbReference type="ARBA" id="ARBA00022679"/>
    </source>
</evidence>
<dbReference type="SUPFAM" id="SSF47384">
    <property type="entry name" value="Homodimeric domain of signal transducing histidine kinase"/>
    <property type="match status" value="1"/>
</dbReference>
<dbReference type="Gene3D" id="3.30.565.10">
    <property type="entry name" value="Histidine kinase-like ATPase, C-terminal domain"/>
    <property type="match status" value="1"/>
</dbReference>
<evidence type="ECO:0000313" key="15">
    <source>
        <dbReference type="Proteomes" id="UP000250079"/>
    </source>
</evidence>
<sequence length="1059" mass="116066">MELQLIIRQVQISVIGIIFLQLAVPSVWAQSSVAQEVGPLVSGWYESPPLFEYGANGELSGFGADLSRLLARELDRPLEFNPSASLSESVQKFRNGDVDFIAGVPSRPFAGGTTGIASRAVGESRKRLIVRADQQERISLDSVPPPTVGYVSTGEQLARKALPPQLILKAYEAPDEGLIALLAKEIDLWFAPEEGSLGWAYRAGIDHMFVPFGAPYADDVRVVGIHESRPELLGPINEAIERLEKSGELGALRQRYHLQLYAPAPEVLIVGIADYPPYQYVGEDGSLSGFSVDVIQDLAERTGLKIQMREISIQQLRKGLDWSRYDVLPLLGNLENRREMADFTLPINDVSHSIFTTNQNVGKFGSLEDLVGHKVGVIRKSVGRIFAEAQQGLELVLVDSQQELLGLLLDGQVDAIVTGKKSFEYRLAAVKLSDDIKAADIPVYIAKGAVALRFGLGEVRERLNAAIPGYLLSDEFAERRHELEGEKVFWTRPRLWFALGACALSAVALLVMSVVLIMNLRARRQAEALTAQTLDVSERLSAVMSAARSGIVGFNAIGQIAFANPSARRMLGKSDMVLPCFWPESVRFFDESGERVLILGGGEGQQFVPGKELQGELVRMSNVGGGEQLHVRLSSSVIDAHRSTQIRVVLVLDDVTDEELHREQAEHSSKLVAIGQLTGGIAHDFNNLLAVTLGNLELIKYATEKKEIDRLADQAIKASLRGADLTRNMLAFARKSRLSPEVIDLNKVVVETKSWIGRILRETVSVESTLQANLWKVSADRNSTESALLNLIVNARDAMNGRGCLRLETANCRIDETFSDSGDEQLAPGRYVMLSISDTGHGVPSDSLEQIFVPFYTTKAVGQGTGLGLSMVMGFMQQSGGTVRVASEQGRGTTFTLYFPATEELELPERRKRQPAIAAGVDHRILLAEDEEAVREVLASLLEWAGYRVEAVASGDEAFVRFKADPTFDLLLTDIVMPGELQGTDLAEALRALRPTLPVVFMSGYADEEIEHGSSLLAEGIHLVKPVQRVDLLAAMNKAISQRSRRASDKFFPQEKVQE</sequence>
<dbReference type="Gene3D" id="3.30.450.20">
    <property type="entry name" value="PAS domain"/>
    <property type="match status" value="1"/>
</dbReference>
<keyword evidence="6" id="KW-0418">Kinase</keyword>
<dbReference type="InterPro" id="IPR000014">
    <property type="entry name" value="PAS"/>
</dbReference>
<evidence type="ECO:0000256" key="8">
    <source>
        <dbReference type="ARBA" id="ARBA00023012"/>
    </source>
</evidence>
<dbReference type="AlphaFoldDB" id="A0A2Z2NWL5"/>
<dbReference type="InterPro" id="IPR036097">
    <property type="entry name" value="HisK_dim/P_sf"/>
</dbReference>
<dbReference type="InterPro" id="IPR001638">
    <property type="entry name" value="Solute-binding_3/MltF_N"/>
</dbReference>